<keyword evidence="2" id="KW-0496">Mitochondrion</keyword>
<proteinExistence type="predicted"/>
<geneLocation type="mitochondrion" evidence="2"/>
<dbReference type="EMBL" id="AY191994">
    <property type="protein sequence ID" value="AAO40210.1"/>
    <property type="molecule type" value="Genomic_DNA"/>
</dbReference>
<evidence type="ECO:0000256" key="1">
    <source>
        <dbReference type="SAM" id="Phobius"/>
    </source>
</evidence>
<sequence length="53" mass="6454">MPQMSPLSWLSMFLMFSSIYLLFTMINYFFIFSENTNNMNKATISTTYHPWKW</sequence>
<dbReference type="CTD" id="4509"/>
<name>Q85QS4_9INSE</name>
<protein>
    <submittedName>
        <fullName evidence="2">ATPase 8</fullName>
    </submittedName>
</protein>
<keyword evidence="1" id="KW-0472">Membrane</keyword>
<accession>Q85QS4</accession>
<evidence type="ECO:0000313" key="2">
    <source>
        <dbReference type="EMBL" id="AAO40210.1"/>
    </source>
</evidence>
<keyword evidence="1" id="KW-0812">Transmembrane</keyword>
<dbReference type="GeneID" id="2746434"/>
<organism evidence="2">
    <name type="scientific">Tricholepidion gertschi</name>
    <dbReference type="NCBI Taxonomy" id="89825"/>
    <lineage>
        <taxon>Eukaryota</taxon>
        <taxon>Metazoa</taxon>
        <taxon>Ecdysozoa</taxon>
        <taxon>Arthropoda</taxon>
        <taxon>Hexapoda</taxon>
        <taxon>Insecta</taxon>
        <taxon>Zygentoma</taxon>
        <taxon>Lepidotrichidae</taxon>
        <taxon>Tricholepidion</taxon>
    </lineage>
</organism>
<reference evidence="2" key="1">
    <citation type="journal article" date="2003" name="Science">
        <title>Hexapod origins: monophyletic or paraphyletic?</title>
        <authorList>
            <person name="Nardi F."/>
            <person name="Spinsanti G."/>
            <person name="Boore J.L."/>
            <person name="Carapelli A."/>
            <person name="Dallai R."/>
            <person name="Frati F."/>
        </authorList>
    </citation>
    <scope>NUCLEOTIDE SEQUENCE</scope>
</reference>
<dbReference type="RefSeq" id="NP_976142.1">
    <property type="nucleotide sequence ID" value="NC_005437.1"/>
</dbReference>
<keyword evidence="1" id="KW-1133">Transmembrane helix</keyword>
<dbReference type="AlphaFoldDB" id="Q85QS4"/>
<feature type="transmembrane region" description="Helical" evidence="1">
    <location>
        <begin position="12"/>
        <end position="31"/>
    </location>
</feature>